<evidence type="ECO:0000313" key="1">
    <source>
        <dbReference type="EMBL" id="MFD0977751.1"/>
    </source>
</evidence>
<dbReference type="RefSeq" id="WP_380740294.1">
    <property type="nucleotide sequence ID" value="NZ_JBHTJP010000035.1"/>
</dbReference>
<dbReference type="EMBL" id="JBHTJP010000035">
    <property type="protein sequence ID" value="MFD0977751.1"/>
    <property type="molecule type" value="Genomic_DNA"/>
</dbReference>
<organism evidence="1 2">
    <name type="scientific">Salinimicrobium gaetbulicola</name>
    <dbReference type="NCBI Taxonomy" id="999702"/>
    <lineage>
        <taxon>Bacteria</taxon>
        <taxon>Pseudomonadati</taxon>
        <taxon>Bacteroidota</taxon>
        <taxon>Flavobacteriia</taxon>
        <taxon>Flavobacteriales</taxon>
        <taxon>Flavobacteriaceae</taxon>
        <taxon>Salinimicrobium</taxon>
    </lineage>
</organism>
<sequence>MKKILFVIFLLTSISYSQVQRDTGPLGNMLSNNIDDFALQRIDKVYAGEYSDKIRGDVYLFDDWPTCVVRTNLKEEGLNFSLPCNYNLFTDKFEMKVDNEVYFLKKEVILEVIKQEQSFIPNPNMTTPGSKNYVEVLANGNKFDLVRIYELKIKDVQSSTSLGLYEKKIAIKDELYFMTDTNMLIEVPNSKKKIYKLLELTPAEKDQISGNIKRVENLKKAVEMI</sequence>
<gene>
    <name evidence="1" type="ORF">ACFQ1G_13210</name>
</gene>
<protein>
    <submittedName>
        <fullName evidence="1">Uncharacterized protein</fullName>
    </submittedName>
</protein>
<name>A0ABW3IIC7_9FLAO</name>
<dbReference type="Proteomes" id="UP001597100">
    <property type="component" value="Unassembled WGS sequence"/>
</dbReference>
<reference evidence="2" key="1">
    <citation type="journal article" date="2019" name="Int. J. Syst. Evol. Microbiol.">
        <title>The Global Catalogue of Microorganisms (GCM) 10K type strain sequencing project: providing services to taxonomists for standard genome sequencing and annotation.</title>
        <authorList>
            <consortium name="The Broad Institute Genomics Platform"/>
            <consortium name="The Broad Institute Genome Sequencing Center for Infectious Disease"/>
            <person name="Wu L."/>
            <person name="Ma J."/>
        </authorList>
    </citation>
    <scope>NUCLEOTIDE SEQUENCE [LARGE SCALE GENOMIC DNA]</scope>
    <source>
        <strain evidence="2">CCUG 60898</strain>
    </source>
</reference>
<keyword evidence="2" id="KW-1185">Reference proteome</keyword>
<accession>A0ABW3IIC7</accession>
<comment type="caution">
    <text evidence="1">The sequence shown here is derived from an EMBL/GenBank/DDBJ whole genome shotgun (WGS) entry which is preliminary data.</text>
</comment>
<proteinExistence type="predicted"/>
<evidence type="ECO:0000313" key="2">
    <source>
        <dbReference type="Proteomes" id="UP001597100"/>
    </source>
</evidence>